<dbReference type="GO" id="GO:0006811">
    <property type="term" value="P:monoatomic ion transport"/>
    <property type="evidence" value="ECO:0007669"/>
    <property type="project" value="UniProtKB-KW"/>
</dbReference>
<proteinExistence type="predicted"/>
<evidence type="ECO:0000256" key="3">
    <source>
        <dbReference type="ARBA" id="ARBA00022449"/>
    </source>
</evidence>
<evidence type="ECO:0000256" key="10">
    <source>
        <dbReference type="SAM" id="Phobius"/>
    </source>
</evidence>
<keyword evidence="7" id="KW-0406">Ion transport</keyword>
<evidence type="ECO:0000256" key="1">
    <source>
        <dbReference type="ARBA" id="ARBA00004651"/>
    </source>
</evidence>
<dbReference type="RefSeq" id="WP_230756649.1">
    <property type="nucleotide sequence ID" value="NZ_JAINWA010000003.1"/>
</dbReference>
<comment type="caution">
    <text evidence="11">The sequence shown here is derived from an EMBL/GenBank/DDBJ whole genome shotgun (WGS) entry which is preliminary data.</text>
</comment>
<dbReference type="NCBIfam" id="TIGR00797">
    <property type="entry name" value="matE"/>
    <property type="match status" value="1"/>
</dbReference>
<reference evidence="11" key="1">
    <citation type="submission" date="2021-08" db="EMBL/GenBank/DDBJ databases">
        <title>Comparative analyses of Brucepasteria parasyntrophica and Teretinema zuelzerae.</title>
        <authorList>
            <person name="Song Y."/>
            <person name="Brune A."/>
        </authorList>
    </citation>
    <scope>NUCLEOTIDE SEQUENCE</scope>
    <source>
        <strain evidence="11">DSM 1903</strain>
    </source>
</reference>
<evidence type="ECO:0000256" key="8">
    <source>
        <dbReference type="ARBA" id="ARBA00023136"/>
    </source>
</evidence>
<accession>A0AAE3JM72</accession>
<dbReference type="PANTHER" id="PTHR43298:SF2">
    <property type="entry name" value="FMN_FAD EXPORTER YEEO-RELATED"/>
    <property type="match status" value="1"/>
</dbReference>
<feature type="transmembrane region" description="Helical" evidence="10">
    <location>
        <begin position="99"/>
        <end position="117"/>
    </location>
</feature>
<dbReference type="InterPro" id="IPR002528">
    <property type="entry name" value="MATE_fam"/>
</dbReference>
<feature type="transmembrane region" description="Helical" evidence="10">
    <location>
        <begin position="170"/>
        <end position="189"/>
    </location>
</feature>
<dbReference type="Pfam" id="PF01554">
    <property type="entry name" value="MatE"/>
    <property type="match status" value="2"/>
</dbReference>
<evidence type="ECO:0000256" key="4">
    <source>
        <dbReference type="ARBA" id="ARBA00022475"/>
    </source>
</evidence>
<keyword evidence="3" id="KW-0050">Antiport</keyword>
<dbReference type="PIRSF" id="PIRSF006603">
    <property type="entry name" value="DinF"/>
    <property type="match status" value="1"/>
</dbReference>
<feature type="transmembrane region" description="Helical" evidence="10">
    <location>
        <begin position="55"/>
        <end position="79"/>
    </location>
</feature>
<dbReference type="PANTHER" id="PTHR43298">
    <property type="entry name" value="MULTIDRUG RESISTANCE PROTEIN NORM-RELATED"/>
    <property type="match status" value="1"/>
</dbReference>
<protein>
    <recommendedName>
        <fullName evidence="9">Multidrug-efflux transporter</fullName>
    </recommendedName>
</protein>
<keyword evidence="12" id="KW-1185">Reference proteome</keyword>
<evidence type="ECO:0000256" key="2">
    <source>
        <dbReference type="ARBA" id="ARBA00022448"/>
    </source>
</evidence>
<dbReference type="GO" id="GO:0042910">
    <property type="term" value="F:xenobiotic transmembrane transporter activity"/>
    <property type="evidence" value="ECO:0007669"/>
    <property type="project" value="InterPro"/>
</dbReference>
<sequence>MSTTDIRNGPIGPVLVRLSLPVLIGQAFNLLYSLVDTWFIARIDTADPWLVGSTGLVFPLFFIFLASSFGISGGVSSLVSRAIGAGKTDELDRTAESGIFLALAASIIILGLMYPFATPLLTLFGGQGKLLEYGLSYLLWLLPTVPFMLLSAVFTGILQGEGRTRYMMTAMMIGTVANIILDPIFIFVLKMGVAGAGLATAVGNAMSFIYLVTVFLAPGSSVKIHWKASNVSFPVVGEILRVGLPQSVLNFLSSISFIFYNRIMTDINPMILTAFTLYSRLEQIALIPIWSLSSALSSLAGQAAGAGDIPRMKKAAAVSSGMGLAVTGSLLLAFVLSSSRLYAVFQSDPGILSLAGQITVWMAAASFASVPIFMINTILSSSGFAGWSLGLTIVRIYVFNVPACFIGAYVVGRNLSSVMIAIFISSVVSLGFTFLAGGRFFNGLASGRLKIRLSAQQ</sequence>
<dbReference type="EMBL" id="JAINWA010000003">
    <property type="protein sequence ID" value="MCD1655454.1"/>
    <property type="molecule type" value="Genomic_DNA"/>
</dbReference>
<dbReference type="GO" id="GO:0005886">
    <property type="term" value="C:plasma membrane"/>
    <property type="evidence" value="ECO:0007669"/>
    <property type="project" value="UniProtKB-SubCell"/>
</dbReference>
<keyword evidence="2" id="KW-0813">Transport</keyword>
<dbReference type="InterPro" id="IPR050222">
    <property type="entry name" value="MATE_MdtK"/>
</dbReference>
<keyword evidence="6 10" id="KW-1133">Transmembrane helix</keyword>
<evidence type="ECO:0000256" key="5">
    <source>
        <dbReference type="ARBA" id="ARBA00022692"/>
    </source>
</evidence>
<dbReference type="GO" id="GO:0015297">
    <property type="term" value="F:antiporter activity"/>
    <property type="evidence" value="ECO:0007669"/>
    <property type="project" value="UniProtKB-KW"/>
</dbReference>
<evidence type="ECO:0000313" key="12">
    <source>
        <dbReference type="Proteomes" id="UP001198163"/>
    </source>
</evidence>
<feature type="transmembrane region" description="Helical" evidence="10">
    <location>
        <begin position="316"/>
        <end position="338"/>
    </location>
</feature>
<evidence type="ECO:0000256" key="6">
    <source>
        <dbReference type="ARBA" id="ARBA00022989"/>
    </source>
</evidence>
<keyword evidence="8 10" id="KW-0472">Membrane</keyword>
<dbReference type="InterPro" id="IPR048279">
    <property type="entry name" value="MdtK-like"/>
</dbReference>
<organism evidence="11 12">
    <name type="scientific">Teretinema zuelzerae</name>
    <dbReference type="NCBI Taxonomy" id="156"/>
    <lineage>
        <taxon>Bacteria</taxon>
        <taxon>Pseudomonadati</taxon>
        <taxon>Spirochaetota</taxon>
        <taxon>Spirochaetia</taxon>
        <taxon>Spirochaetales</taxon>
        <taxon>Treponemataceae</taxon>
        <taxon>Teretinema</taxon>
    </lineage>
</organism>
<evidence type="ECO:0000313" key="11">
    <source>
        <dbReference type="EMBL" id="MCD1655454.1"/>
    </source>
</evidence>
<gene>
    <name evidence="11" type="ORF">K7J14_12190</name>
</gene>
<evidence type="ECO:0000256" key="9">
    <source>
        <dbReference type="ARBA" id="ARBA00031636"/>
    </source>
</evidence>
<keyword evidence="5 10" id="KW-0812">Transmembrane</keyword>
<name>A0AAE3JM72_9SPIR</name>
<feature type="transmembrane region" description="Helical" evidence="10">
    <location>
        <begin position="358"/>
        <end position="379"/>
    </location>
</feature>
<feature type="transmembrane region" description="Helical" evidence="10">
    <location>
        <begin position="137"/>
        <end position="158"/>
    </location>
</feature>
<keyword evidence="4" id="KW-1003">Cell membrane</keyword>
<feature type="transmembrane region" description="Helical" evidence="10">
    <location>
        <begin position="391"/>
        <end position="412"/>
    </location>
</feature>
<evidence type="ECO:0000256" key="7">
    <source>
        <dbReference type="ARBA" id="ARBA00023065"/>
    </source>
</evidence>
<feature type="transmembrane region" description="Helical" evidence="10">
    <location>
        <begin position="14"/>
        <end position="35"/>
    </location>
</feature>
<feature type="transmembrane region" description="Helical" evidence="10">
    <location>
        <begin position="195"/>
        <end position="218"/>
    </location>
</feature>
<dbReference type="AlphaFoldDB" id="A0AAE3JM72"/>
<feature type="transmembrane region" description="Helical" evidence="10">
    <location>
        <begin position="418"/>
        <end position="441"/>
    </location>
</feature>
<dbReference type="Proteomes" id="UP001198163">
    <property type="component" value="Unassembled WGS sequence"/>
</dbReference>
<comment type="subcellular location">
    <subcellularLocation>
        <location evidence="1">Cell membrane</location>
        <topology evidence="1">Multi-pass membrane protein</topology>
    </subcellularLocation>
</comment>